<evidence type="ECO:0000313" key="14">
    <source>
        <dbReference type="EMBL" id="SFD62510.1"/>
    </source>
</evidence>
<feature type="binding site" evidence="8">
    <location>
        <position position="290"/>
    </location>
    <ligand>
        <name>substrate</name>
    </ligand>
</feature>
<feature type="signal peptide" evidence="12">
    <location>
        <begin position="1"/>
        <end position="34"/>
    </location>
</feature>
<keyword evidence="11" id="KW-1133">Transmembrane helix</keyword>
<keyword evidence="5" id="KW-0573">Peptidoglycan synthesis</keyword>
<evidence type="ECO:0000256" key="9">
    <source>
        <dbReference type="RuleBase" id="RU004016"/>
    </source>
</evidence>
<evidence type="ECO:0000256" key="6">
    <source>
        <dbReference type="ARBA" id="ARBA00023316"/>
    </source>
</evidence>
<keyword evidence="11" id="KW-0472">Membrane</keyword>
<dbReference type="PANTHER" id="PTHR35333:SF4">
    <property type="entry name" value="SLR0121 PROTEIN"/>
    <property type="match status" value="1"/>
</dbReference>
<keyword evidence="2 12" id="KW-0732">Signal</keyword>
<organism evidence="14 15">
    <name type="scientific">Actinopolyspora alba</name>
    <dbReference type="NCBI Taxonomy" id="673379"/>
    <lineage>
        <taxon>Bacteria</taxon>
        <taxon>Bacillati</taxon>
        <taxon>Actinomycetota</taxon>
        <taxon>Actinomycetes</taxon>
        <taxon>Actinopolysporales</taxon>
        <taxon>Actinopolysporaceae</taxon>
        <taxon>Actinopolyspora</taxon>
        <taxon>Actinopolyspora alba group</taxon>
    </lineage>
</organism>
<keyword evidence="15" id="KW-1185">Reference proteome</keyword>
<dbReference type="GO" id="GO:0009002">
    <property type="term" value="F:serine-type D-Ala-D-Ala carboxypeptidase activity"/>
    <property type="evidence" value="ECO:0007669"/>
    <property type="project" value="InterPro"/>
</dbReference>
<proteinExistence type="inferred from homology"/>
<evidence type="ECO:0000256" key="8">
    <source>
        <dbReference type="PIRSR" id="PIRSR618044-2"/>
    </source>
</evidence>
<gene>
    <name evidence="14" type="ORF">SAMN04487819_101382</name>
</gene>
<keyword evidence="4" id="KW-0133">Cell shape</keyword>
<dbReference type="GO" id="GO:0046677">
    <property type="term" value="P:response to antibiotic"/>
    <property type="evidence" value="ECO:0007669"/>
    <property type="project" value="InterPro"/>
</dbReference>
<dbReference type="Pfam" id="PF00768">
    <property type="entry name" value="Peptidase_S11"/>
    <property type="match status" value="1"/>
</dbReference>
<dbReference type="Gene3D" id="3.40.710.10">
    <property type="entry name" value="DD-peptidase/beta-lactamase superfamily"/>
    <property type="match status" value="1"/>
</dbReference>
<keyword evidence="14" id="KW-0121">Carboxypeptidase</keyword>
<reference evidence="15" key="1">
    <citation type="submission" date="2016-10" db="EMBL/GenBank/DDBJ databases">
        <authorList>
            <person name="Varghese N."/>
            <person name="Submissions S."/>
        </authorList>
    </citation>
    <scope>NUCLEOTIDE SEQUENCE [LARGE SCALE GENOMIC DNA]</scope>
    <source>
        <strain evidence="15">DSM 45004</strain>
    </source>
</reference>
<dbReference type="GO" id="GO:0008360">
    <property type="term" value="P:regulation of cell shape"/>
    <property type="evidence" value="ECO:0007669"/>
    <property type="project" value="UniProtKB-KW"/>
</dbReference>
<evidence type="ECO:0000256" key="7">
    <source>
        <dbReference type="PIRSR" id="PIRSR618044-1"/>
    </source>
</evidence>
<dbReference type="AlphaFoldDB" id="A0A1I1U3R1"/>
<evidence type="ECO:0000313" key="15">
    <source>
        <dbReference type="Proteomes" id="UP000198716"/>
    </source>
</evidence>
<feature type="compositionally biased region" description="Pro residues" evidence="10">
    <location>
        <begin position="62"/>
        <end position="71"/>
    </location>
</feature>
<feature type="region of interest" description="Disordered" evidence="10">
    <location>
        <begin position="41"/>
        <end position="71"/>
    </location>
</feature>
<feature type="active site" evidence="7">
    <location>
        <position position="184"/>
    </location>
</feature>
<feature type="region of interest" description="Disordered" evidence="10">
    <location>
        <begin position="351"/>
        <end position="380"/>
    </location>
</feature>
<dbReference type="EMBL" id="FOMZ01000001">
    <property type="protein sequence ID" value="SFD62510.1"/>
    <property type="molecule type" value="Genomic_DNA"/>
</dbReference>
<comment type="similarity">
    <text evidence="1 9">Belongs to the peptidase S11 family.</text>
</comment>
<dbReference type="GO" id="GO:0030655">
    <property type="term" value="P:beta-lactam antibiotic catabolic process"/>
    <property type="evidence" value="ECO:0007669"/>
    <property type="project" value="InterPro"/>
</dbReference>
<dbReference type="InterPro" id="IPR001967">
    <property type="entry name" value="Peptidase_S11_N"/>
</dbReference>
<evidence type="ECO:0000256" key="4">
    <source>
        <dbReference type="ARBA" id="ARBA00022960"/>
    </source>
</evidence>
<dbReference type="Proteomes" id="UP000198716">
    <property type="component" value="Unassembled WGS sequence"/>
</dbReference>
<feature type="active site" description="Acyl-ester intermediate" evidence="7">
    <location>
        <position position="129"/>
    </location>
</feature>
<evidence type="ECO:0000256" key="1">
    <source>
        <dbReference type="ARBA" id="ARBA00007164"/>
    </source>
</evidence>
<dbReference type="PRINTS" id="PR00725">
    <property type="entry name" value="DADACBPTASE1"/>
</dbReference>
<dbReference type="SUPFAM" id="SSF56601">
    <property type="entry name" value="beta-lactamase/transpeptidase-like"/>
    <property type="match status" value="1"/>
</dbReference>
<dbReference type="InterPro" id="IPR018044">
    <property type="entry name" value="Peptidase_S11"/>
</dbReference>
<dbReference type="GO" id="GO:0008800">
    <property type="term" value="F:beta-lactamase activity"/>
    <property type="evidence" value="ECO:0007669"/>
    <property type="project" value="InterPro"/>
</dbReference>
<keyword evidence="3" id="KW-0378">Hydrolase</keyword>
<dbReference type="PANTHER" id="PTHR35333">
    <property type="entry name" value="BETA-LACTAMASE"/>
    <property type="match status" value="1"/>
</dbReference>
<sequence length="425" mass="44471">MVRVSTAAARPPVRLATAVLAAILSTGLFVPAGAAATDRTGASCPNATLPPSPVDSSEVPAPGDPTPKPLPVPEEPIGGPGMGHCGVVIPPGAPAPPKRVSSATWIVAELDSGKVLAAKNPHGRYRPASVIKILTGLVAARELELSDTITAAESDAAVEGSAVGLEPGVEYTVRQVLTGLILQSGNDAAHALARKIGGTEETVRRMNELAERLRARDTRAATTSGLDGPGMSTSAYDMALILRAALNETEFARPAGTVRTRLPAPSGQPPVRIASDSDVMRDYPGAVFGKTGFTNDARHTRVVAADRNGRTLVAVLLRGEHRPVDLSEQAAALLDYGFRLNGDRVVGKLVERRTPEPSHTSTADTAVEAAQPTSEPESDRFPRTGVGLLILLVVAMLLLVAALRLQRARRRGENASRRDDSEDSV</sequence>
<evidence type="ECO:0000256" key="3">
    <source>
        <dbReference type="ARBA" id="ARBA00022801"/>
    </source>
</evidence>
<dbReference type="GO" id="GO:0009252">
    <property type="term" value="P:peptidoglycan biosynthetic process"/>
    <property type="evidence" value="ECO:0007669"/>
    <property type="project" value="UniProtKB-KW"/>
</dbReference>
<dbReference type="InterPro" id="IPR012338">
    <property type="entry name" value="Beta-lactam/transpept-like"/>
</dbReference>
<dbReference type="GO" id="GO:0006508">
    <property type="term" value="P:proteolysis"/>
    <property type="evidence" value="ECO:0007669"/>
    <property type="project" value="InterPro"/>
</dbReference>
<evidence type="ECO:0000256" key="12">
    <source>
        <dbReference type="SAM" id="SignalP"/>
    </source>
</evidence>
<evidence type="ECO:0000256" key="10">
    <source>
        <dbReference type="SAM" id="MobiDB-lite"/>
    </source>
</evidence>
<accession>A0A1I1U3R1</accession>
<evidence type="ECO:0000259" key="13">
    <source>
        <dbReference type="Pfam" id="PF00768"/>
    </source>
</evidence>
<evidence type="ECO:0000256" key="5">
    <source>
        <dbReference type="ARBA" id="ARBA00022984"/>
    </source>
</evidence>
<dbReference type="GO" id="GO:0071555">
    <property type="term" value="P:cell wall organization"/>
    <property type="evidence" value="ECO:0007669"/>
    <property type="project" value="UniProtKB-KW"/>
</dbReference>
<feature type="active site" description="Proton acceptor" evidence="7">
    <location>
        <position position="132"/>
    </location>
</feature>
<keyword evidence="6" id="KW-0961">Cell wall biogenesis/degradation</keyword>
<dbReference type="InterPro" id="IPR000871">
    <property type="entry name" value="Beta-lactam_class-A"/>
</dbReference>
<feature type="chain" id="PRO_5011515138" evidence="12">
    <location>
        <begin position="35"/>
        <end position="425"/>
    </location>
</feature>
<feature type="domain" description="Peptidase S11 D-alanyl-D-alanine carboxypeptidase A N-terminal" evidence="13">
    <location>
        <begin position="97"/>
        <end position="318"/>
    </location>
</feature>
<keyword evidence="14" id="KW-0645">Protease</keyword>
<protein>
    <submittedName>
        <fullName evidence="14">D-alanyl-D-alanine carboxypeptidase (Penicillin-binding protein 5/6)</fullName>
    </submittedName>
</protein>
<keyword evidence="11" id="KW-0812">Transmembrane</keyword>
<evidence type="ECO:0000256" key="11">
    <source>
        <dbReference type="SAM" id="Phobius"/>
    </source>
</evidence>
<feature type="transmembrane region" description="Helical" evidence="11">
    <location>
        <begin position="385"/>
        <end position="403"/>
    </location>
</feature>
<evidence type="ECO:0000256" key="2">
    <source>
        <dbReference type="ARBA" id="ARBA00022729"/>
    </source>
</evidence>
<name>A0A1I1U3R1_9ACTN</name>